<comment type="pathway">
    <text evidence="9">Isoprenoid biosynthesis; isopentenyl diphosphate biosynthesis via DXP pathway; isopentenyl diphosphate from 1-deoxy-D-xylulose 5-phosphate: step 3/6.</text>
</comment>
<gene>
    <name evidence="9 12" type="primary">ispE</name>
    <name evidence="12" type="ORF">K8V01_12615</name>
</gene>
<dbReference type="PANTHER" id="PTHR43527:SF2">
    <property type="entry name" value="4-DIPHOSPHOCYTIDYL-2-C-METHYL-D-ERYTHRITOL KINASE, CHLOROPLASTIC"/>
    <property type="match status" value="1"/>
</dbReference>
<evidence type="ECO:0000256" key="8">
    <source>
        <dbReference type="ARBA" id="ARBA00032554"/>
    </source>
</evidence>
<dbReference type="GO" id="GO:0005524">
    <property type="term" value="F:ATP binding"/>
    <property type="evidence" value="ECO:0007669"/>
    <property type="project" value="UniProtKB-UniRule"/>
</dbReference>
<dbReference type="PIRSF" id="PIRSF010376">
    <property type="entry name" value="IspE"/>
    <property type="match status" value="1"/>
</dbReference>
<name>A0A921MNZ6_9FIRM</name>
<dbReference type="NCBIfam" id="TIGR00154">
    <property type="entry name" value="ispE"/>
    <property type="match status" value="1"/>
</dbReference>
<feature type="active site" evidence="9">
    <location>
        <position position="11"/>
    </location>
</feature>
<evidence type="ECO:0000259" key="11">
    <source>
        <dbReference type="Pfam" id="PF08544"/>
    </source>
</evidence>
<feature type="domain" description="GHMP kinase N-terminal" evidence="10">
    <location>
        <begin position="67"/>
        <end position="146"/>
    </location>
</feature>
<evidence type="ECO:0000256" key="2">
    <source>
        <dbReference type="ARBA" id="ARBA00012052"/>
    </source>
</evidence>
<dbReference type="InterPro" id="IPR036554">
    <property type="entry name" value="GHMP_kinase_C_sf"/>
</dbReference>
<keyword evidence="5 9" id="KW-0547">Nucleotide-binding</keyword>
<dbReference type="SUPFAM" id="SSF54211">
    <property type="entry name" value="Ribosomal protein S5 domain 2-like"/>
    <property type="match status" value="1"/>
</dbReference>
<evidence type="ECO:0000256" key="4">
    <source>
        <dbReference type="ARBA" id="ARBA00022679"/>
    </source>
</evidence>
<dbReference type="GO" id="GO:0016114">
    <property type="term" value="P:terpenoid biosynthetic process"/>
    <property type="evidence" value="ECO:0007669"/>
    <property type="project" value="UniProtKB-UniRule"/>
</dbReference>
<dbReference type="Proteomes" id="UP000760668">
    <property type="component" value="Unassembled WGS sequence"/>
</dbReference>
<organism evidence="12 13">
    <name type="scientific">Pseudoflavonifractor capillosus</name>
    <dbReference type="NCBI Taxonomy" id="106588"/>
    <lineage>
        <taxon>Bacteria</taxon>
        <taxon>Bacillati</taxon>
        <taxon>Bacillota</taxon>
        <taxon>Clostridia</taxon>
        <taxon>Eubacteriales</taxon>
        <taxon>Oscillospiraceae</taxon>
        <taxon>Pseudoflavonifractor</taxon>
    </lineage>
</organism>
<comment type="catalytic activity">
    <reaction evidence="9">
        <text>4-CDP-2-C-methyl-D-erythritol + ATP = 4-CDP-2-C-methyl-D-erythritol 2-phosphate + ADP + H(+)</text>
        <dbReference type="Rhea" id="RHEA:18437"/>
        <dbReference type="ChEBI" id="CHEBI:15378"/>
        <dbReference type="ChEBI" id="CHEBI:30616"/>
        <dbReference type="ChEBI" id="CHEBI:57823"/>
        <dbReference type="ChEBI" id="CHEBI:57919"/>
        <dbReference type="ChEBI" id="CHEBI:456216"/>
        <dbReference type="EC" id="2.7.1.148"/>
    </reaction>
</comment>
<evidence type="ECO:0000313" key="12">
    <source>
        <dbReference type="EMBL" id="HJG87840.1"/>
    </source>
</evidence>
<dbReference type="Pfam" id="PF08544">
    <property type="entry name" value="GHMP_kinases_C"/>
    <property type="match status" value="1"/>
</dbReference>
<dbReference type="Gene3D" id="3.30.230.10">
    <property type="match status" value="1"/>
</dbReference>
<sequence>MATMEVSAFAKLNLTLDVLGTRPDGYHELRMVMQSVSLHDTITLETGTGRGLTVETDREFLPTDERNLAAAAALRFCEATGTDLGGLTLRIEKRIPVCAGMAGGSTDAAAVLRALNEMTGVNLPVERLAEIGQRVGSDVPYCVLGGTALAEGRGERITPLPPLPKCYVVLCKPPFPVSTPELFGRIDSVKLRCRPDTAGMLEALAHRDLEGAARRLYNVFEDVLPERKAAEIASIRNALIQFGALGACMSGTGPTVFGLFRDPAAAHGAWEELSASYRDTFLTQVI</sequence>
<dbReference type="InterPro" id="IPR014721">
    <property type="entry name" value="Ribsml_uS5_D2-typ_fold_subgr"/>
</dbReference>
<evidence type="ECO:0000256" key="5">
    <source>
        <dbReference type="ARBA" id="ARBA00022741"/>
    </source>
</evidence>
<dbReference type="Pfam" id="PF00288">
    <property type="entry name" value="GHMP_kinases_N"/>
    <property type="match status" value="1"/>
</dbReference>
<evidence type="ECO:0000256" key="7">
    <source>
        <dbReference type="ARBA" id="ARBA00022840"/>
    </source>
</evidence>
<comment type="caution">
    <text evidence="12">The sequence shown here is derived from an EMBL/GenBank/DDBJ whole genome shotgun (WGS) entry which is preliminary data.</text>
</comment>
<proteinExistence type="inferred from homology"/>
<comment type="similarity">
    <text evidence="1 9">Belongs to the GHMP kinase family. IspE subfamily.</text>
</comment>
<dbReference type="GO" id="GO:0050515">
    <property type="term" value="F:4-(cytidine 5'-diphospho)-2-C-methyl-D-erythritol kinase activity"/>
    <property type="evidence" value="ECO:0007669"/>
    <property type="project" value="UniProtKB-UniRule"/>
</dbReference>
<feature type="active site" evidence="9">
    <location>
        <position position="138"/>
    </location>
</feature>
<keyword evidence="4 9" id="KW-0808">Transferase</keyword>
<feature type="binding site" evidence="9">
    <location>
        <begin position="96"/>
        <end position="106"/>
    </location>
    <ligand>
        <name>ATP</name>
        <dbReference type="ChEBI" id="CHEBI:30616"/>
    </ligand>
</feature>
<evidence type="ECO:0000256" key="9">
    <source>
        <dbReference type="HAMAP-Rule" id="MF_00061"/>
    </source>
</evidence>
<dbReference type="InterPro" id="IPR006204">
    <property type="entry name" value="GHMP_kinase_N_dom"/>
</dbReference>
<evidence type="ECO:0000256" key="1">
    <source>
        <dbReference type="ARBA" id="ARBA00009684"/>
    </source>
</evidence>
<dbReference type="PANTHER" id="PTHR43527">
    <property type="entry name" value="4-DIPHOSPHOCYTIDYL-2-C-METHYL-D-ERYTHRITOL KINASE, CHLOROPLASTIC"/>
    <property type="match status" value="1"/>
</dbReference>
<keyword evidence="9" id="KW-0414">Isoprene biosynthesis</keyword>
<dbReference type="EC" id="2.7.1.148" evidence="2 9"/>
<dbReference type="InterPro" id="IPR013750">
    <property type="entry name" value="GHMP_kinase_C_dom"/>
</dbReference>
<dbReference type="EMBL" id="DYUC01000128">
    <property type="protein sequence ID" value="HJG87840.1"/>
    <property type="molecule type" value="Genomic_DNA"/>
</dbReference>
<feature type="domain" description="GHMP kinase C-terminal" evidence="11">
    <location>
        <begin position="200"/>
        <end position="278"/>
    </location>
</feature>
<evidence type="ECO:0000259" key="10">
    <source>
        <dbReference type="Pfam" id="PF00288"/>
    </source>
</evidence>
<accession>A0A921MNZ6</accession>
<evidence type="ECO:0000256" key="6">
    <source>
        <dbReference type="ARBA" id="ARBA00022777"/>
    </source>
</evidence>
<keyword evidence="6 9" id="KW-0418">Kinase</keyword>
<protein>
    <recommendedName>
        <fullName evidence="3 9">4-diphosphocytidyl-2-C-methyl-D-erythritol kinase</fullName>
        <shortName evidence="9">CMK</shortName>
        <ecNumber evidence="2 9">2.7.1.148</ecNumber>
    </recommendedName>
    <alternativeName>
        <fullName evidence="8 9">4-(cytidine-5'-diphospho)-2-C-methyl-D-erythritol kinase</fullName>
    </alternativeName>
</protein>
<dbReference type="RefSeq" id="WP_295369774.1">
    <property type="nucleotide sequence ID" value="NZ_DYUC01000128.1"/>
</dbReference>
<dbReference type="HAMAP" id="MF_00061">
    <property type="entry name" value="IspE"/>
    <property type="match status" value="1"/>
</dbReference>
<dbReference type="InterPro" id="IPR020568">
    <property type="entry name" value="Ribosomal_Su5_D2-typ_SF"/>
</dbReference>
<dbReference type="GO" id="GO:0019288">
    <property type="term" value="P:isopentenyl diphosphate biosynthetic process, methylerythritol 4-phosphate pathway"/>
    <property type="evidence" value="ECO:0007669"/>
    <property type="project" value="UniProtKB-UniRule"/>
</dbReference>
<dbReference type="AlphaFoldDB" id="A0A921MNZ6"/>
<dbReference type="SUPFAM" id="SSF55060">
    <property type="entry name" value="GHMP Kinase, C-terminal domain"/>
    <property type="match status" value="1"/>
</dbReference>
<evidence type="ECO:0000256" key="3">
    <source>
        <dbReference type="ARBA" id="ARBA00017473"/>
    </source>
</evidence>
<comment type="function">
    <text evidence="9">Catalyzes the phosphorylation of the position 2 hydroxy group of 4-diphosphocytidyl-2C-methyl-D-erythritol.</text>
</comment>
<reference evidence="12" key="1">
    <citation type="journal article" date="2021" name="PeerJ">
        <title>Extensive microbial diversity within the chicken gut microbiome revealed by metagenomics and culture.</title>
        <authorList>
            <person name="Gilroy R."/>
            <person name="Ravi A."/>
            <person name="Getino M."/>
            <person name="Pursley I."/>
            <person name="Horton D.L."/>
            <person name="Alikhan N.F."/>
            <person name="Baker D."/>
            <person name="Gharbi K."/>
            <person name="Hall N."/>
            <person name="Watson M."/>
            <person name="Adriaenssens E.M."/>
            <person name="Foster-Nyarko E."/>
            <person name="Jarju S."/>
            <person name="Secka A."/>
            <person name="Antonio M."/>
            <person name="Oren A."/>
            <person name="Chaudhuri R.R."/>
            <person name="La Ragione R."/>
            <person name="Hildebrand F."/>
            <person name="Pallen M.J."/>
        </authorList>
    </citation>
    <scope>NUCLEOTIDE SEQUENCE</scope>
    <source>
        <strain evidence="12">CHK179-5677</strain>
    </source>
</reference>
<keyword evidence="7 9" id="KW-0067">ATP-binding</keyword>
<reference evidence="12" key="2">
    <citation type="submission" date="2021-09" db="EMBL/GenBank/DDBJ databases">
        <authorList>
            <person name="Gilroy R."/>
        </authorList>
    </citation>
    <scope>NUCLEOTIDE SEQUENCE</scope>
    <source>
        <strain evidence="12">CHK179-5677</strain>
    </source>
</reference>
<dbReference type="InterPro" id="IPR004424">
    <property type="entry name" value="IspE"/>
</dbReference>
<evidence type="ECO:0000313" key="13">
    <source>
        <dbReference type="Proteomes" id="UP000760668"/>
    </source>
</evidence>
<dbReference type="Gene3D" id="3.30.70.890">
    <property type="entry name" value="GHMP kinase, C-terminal domain"/>
    <property type="match status" value="1"/>
</dbReference>